<evidence type="ECO:0000313" key="2">
    <source>
        <dbReference type="EMBL" id="GBP22930.1"/>
    </source>
</evidence>
<reference evidence="2 3" key="1">
    <citation type="journal article" date="2019" name="Commun. Biol.">
        <title>The bagworm genome reveals a unique fibroin gene that provides high tensile strength.</title>
        <authorList>
            <person name="Kono N."/>
            <person name="Nakamura H."/>
            <person name="Ohtoshi R."/>
            <person name="Tomita M."/>
            <person name="Numata K."/>
            <person name="Arakawa K."/>
        </authorList>
    </citation>
    <scope>NUCLEOTIDE SEQUENCE [LARGE SCALE GENOMIC DNA]</scope>
</reference>
<protein>
    <submittedName>
        <fullName evidence="2">Uncharacterized protein</fullName>
    </submittedName>
</protein>
<proteinExistence type="predicted"/>
<keyword evidence="3" id="KW-1185">Reference proteome</keyword>
<accession>A0A4C1U9Z6</accession>
<dbReference type="EMBL" id="BGZK01000145">
    <property type="protein sequence ID" value="GBP22930.1"/>
    <property type="molecule type" value="Genomic_DNA"/>
</dbReference>
<name>A0A4C1U9Z6_EUMVA</name>
<feature type="region of interest" description="Disordered" evidence="1">
    <location>
        <begin position="28"/>
        <end position="67"/>
    </location>
</feature>
<evidence type="ECO:0000313" key="3">
    <source>
        <dbReference type="Proteomes" id="UP000299102"/>
    </source>
</evidence>
<gene>
    <name evidence="2" type="ORF">EVAR_95330_1</name>
</gene>
<dbReference type="AlphaFoldDB" id="A0A4C1U9Z6"/>
<evidence type="ECO:0000256" key="1">
    <source>
        <dbReference type="SAM" id="MobiDB-lite"/>
    </source>
</evidence>
<sequence length="95" mass="10217">MGGNRKVGAHICSTVLTFTVYYQEVIDGHSDDHDNPQGVEGQPEAADLPETTEHAANGGHAPLMGTAEVQPLATDRLRPQLIVCIVVNRAHRSYA</sequence>
<organism evidence="2 3">
    <name type="scientific">Eumeta variegata</name>
    <name type="common">Bagworm moth</name>
    <name type="synonym">Eumeta japonica</name>
    <dbReference type="NCBI Taxonomy" id="151549"/>
    <lineage>
        <taxon>Eukaryota</taxon>
        <taxon>Metazoa</taxon>
        <taxon>Ecdysozoa</taxon>
        <taxon>Arthropoda</taxon>
        <taxon>Hexapoda</taxon>
        <taxon>Insecta</taxon>
        <taxon>Pterygota</taxon>
        <taxon>Neoptera</taxon>
        <taxon>Endopterygota</taxon>
        <taxon>Lepidoptera</taxon>
        <taxon>Glossata</taxon>
        <taxon>Ditrysia</taxon>
        <taxon>Tineoidea</taxon>
        <taxon>Psychidae</taxon>
        <taxon>Oiketicinae</taxon>
        <taxon>Eumeta</taxon>
    </lineage>
</organism>
<comment type="caution">
    <text evidence="2">The sequence shown here is derived from an EMBL/GenBank/DDBJ whole genome shotgun (WGS) entry which is preliminary data.</text>
</comment>
<dbReference type="Proteomes" id="UP000299102">
    <property type="component" value="Unassembled WGS sequence"/>
</dbReference>